<evidence type="ECO:0000313" key="7">
    <source>
        <dbReference type="EMBL" id="EHR34822.1"/>
    </source>
</evidence>
<dbReference type="RefSeq" id="WP_005397779.1">
    <property type="nucleotide sequence ID" value="NZ_JH601088.1"/>
</dbReference>
<dbReference type="GeneID" id="96998573"/>
<dbReference type="OrthoDB" id="9795666at2"/>
<dbReference type="SUPFAM" id="SSF88946">
    <property type="entry name" value="Sigma2 domain of RNA polymerase sigma factors"/>
    <property type="match status" value="1"/>
</dbReference>
<feature type="domain" description="RNA polymerase sigma-70 region 2" evidence="5">
    <location>
        <begin position="8"/>
        <end position="73"/>
    </location>
</feature>
<dbReference type="NCBIfam" id="TIGR02937">
    <property type="entry name" value="sigma70-ECF"/>
    <property type="match status" value="1"/>
</dbReference>
<dbReference type="InterPro" id="IPR013325">
    <property type="entry name" value="RNA_pol_sigma_r2"/>
</dbReference>
<dbReference type="InterPro" id="IPR014284">
    <property type="entry name" value="RNA_pol_sigma-70_dom"/>
</dbReference>
<accession>H3NMK3</accession>
<reference evidence="7 8" key="1">
    <citation type="submission" date="2012-01" db="EMBL/GenBank/DDBJ databases">
        <title>The Genome Sequence of Helcococcus kunzii ATCC 51366.</title>
        <authorList>
            <consortium name="The Broad Institute Genome Sequencing Platform"/>
            <person name="Earl A."/>
            <person name="Ward D."/>
            <person name="Feldgarden M."/>
            <person name="Gevers D."/>
            <person name="Huys G."/>
            <person name="Young S.K."/>
            <person name="Zeng Q."/>
            <person name="Gargeya S."/>
            <person name="Fitzgerald M."/>
            <person name="Haas B."/>
            <person name="Abouelleil A."/>
            <person name="Alvarado L."/>
            <person name="Arachchi H.M."/>
            <person name="Berlin A."/>
            <person name="Chapman S.B."/>
            <person name="Gearin G."/>
            <person name="Goldberg J."/>
            <person name="Griggs A."/>
            <person name="Gujja S."/>
            <person name="Hansen M."/>
            <person name="Heiman D."/>
            <person name="Howarth C."/>
            <person name="Larimer J."/>
            <person name="Lui A."/>
            <person name="MacDonald P.J.P."/>
            <person name="McCowen C."/>
            <person name="Montmayeur A."/>
            <person name="Murphy C."/>
            <person name="Neiman D."/>
            <person name="Pearson M."/>
            <person name="Priest M."/>
            <person name="Roberts A."/>
            <person name="Saif S."/>
            <person name="Shea T."/>
            <person name="Sisk P."/>
            <person name="Stolte C."/>
            <person name="Sykes S."/>
            <person name="Wortman J."/>
            <person name="Nusbaum C."/>
            <person name="Birren B."/>
        </authorList>
    </citation>
    <scope>NUCLEOTIDE SEQUENCE [LARGE SCALE GENOMIC DNA]</scope>
    <source>
        <strain evidence="7 8">ATCC 51366</strain>
    </source>
</reference>
<keyword evidence="3" id="KW-0731">Sigma factor</keyword>
<proteinExistence type="inferred from homology"/>
<evidence type="ECO:0000256" key="1">
    <source>
        <dbReference type="ARBA" id="ARBA00010641"/>
    </source>
</evidence>
<gene>
    <name evidence="7" type="ORF">HMPREF9709_00564</name>
</gene>
<dbReference type="Gene3D" id="1.10.10.10">
    <property type="entry name" value="Winged helix-like DNA-binding domain superfamily/Winged helix DNA-binding domain"/>
    <property type="match status" value="1"/>
</dbReference>
<evidence type="ECO:0000259" key="5">
    <source>
        <dbReference type="Pfam" id="PF04542"/>
    </source>
</evidence>
<dbReference type="PANTHER" id="PTHR43133:SF46">
    <property type="entry name" value="RNA POLYMERASE SIGMA-70 FACTOR ECF SUBFAMILY"/>
    <property type="match status" value="1"/>
</dbReference>
<feature type="domain" description="RNA polymerase sigma factor 70 region 4 type 2" evidence="6">
    <location>
        <begin position="105"/>
        <end position="154"/>
    </location>
</feature>
<comment type="caution">
    <text evidence="7">The sequence shown here is derived from an EMBL/GenBank/DDBJ whole genome shotgun (WGS) entry which is preliminary data.</text>
</comment>
<dbReference type="eggNOG" id="COG1595">
    <property type="taxonomic scope" value="Bacteria"/>
</dbReference>
<protein>
    <submittedName>
        <fullName evidence="7">Sigma-70 family RNA polymerase sigma factor</fullName>
    </submittedName>
</protein>
<evidence type="ECO:0000259" key="6">
    <source>
        <dbReference type="Pfam" id="PF08281"/>
    </source>
</evidence>
<dbReference type="InterPro" id="IPR039425">
    <property type="entry name" value="RNA_pol_sigma-70-like"/>
</dbReference>
<evidence type="ECO:0000256" key="4">
    <source>
        <dbReference type="ARBA" id="ARBA00023163"/>
    </source>
</evidence>
<dbReference type="GO" id="GO:0003677">
    <property type="term" value="F:DNA binding"/>
    <property type="evidence" value="ECO:0007669"/>
    <property type="project" value="InterPro"/>
</dbReference>
<evidence type="ECO:0000256" key="3">
    <source>
        <dbReference type="ARBA" id="ARBA00023082"/>
    </source>
</evidence>
<dbReference type="InterPro" id="IPR036388">
    <property type="entry name" value="WH-like_DNA-bd_sf"/>
</dbReference>
<sequence>MKSIEEIFLEYGNTVYKYLLAICRDKDLAEELSQETFYQAIKSINRFDEKSKLSTWLCAIAKNVYFTYLRKNRNIVDYDINDIIDENIKSKSTEEIVVNNFSKIDILKAINKLSSPQKDVLYLRLFGDLSFREIGDILEKNENWARVTYYRSKLLLRKELENE</sequence>
<dbReference type="HOGENOM" id="CLU_047691_3_4_9"/>
<dbReference type="GO" id="GO:0016987">
    <property type="term" value="F:sigma factor activity"/>
    <property type="evidence" value="ECO:0007669"/>
    <property type="project" value="UniProtKB-KW"/>
</dbReference>
<dbReference type="Proteomes" id="UP000004191">
    <property type="component" value="Unassembled WGS sequence"/>
</dbReference>
<dbReference type="InterPro" id="IPR013324">
    <property type="entry name" value="RNA_pol_sigma_r3/r4-like"/>
</dbReference>
<dbReference type="SUPFAM" id="SSF88659">
    <property type="entry name" value="Sigma3 and sigma4 domains of RNA polymerase sigma factors"/>
    <property type="match status" value="1"/>
</dbReference>
<evidence type="ECO:0000313" key="8">
    <source>
        <dbReference type="Proteomes" id="UP000004191"/>
    </source>
</evidence>
<organism evidence="7 8">
    <name type="scientific">Helcococcus kunzii ATCC 51366</name>
    <dbReference type="NCBI Taxonomy" id="883114"/>
    <lineage>
        <taxon>Bacteria</taxon>
        <taxon>Bacillati</taxon>
        <taxon>Bacillota</taxon>
        <taxon>Tissierellia</taxon>
        <taxon>Tissierellales</taxon>
        <taxon>Peptoniphilaceae</taxon>
        <taxon>Helcococcus</taxon>
    </lineage>
</organism>
<dbReference type="GO" id="GO:0006352">
    <property type="term" value="P:DNA-templated transcription initiation"/>
    <property type="evidence" value="ECO:0007669"/>
    <property type="project" value="InterPro"/>
</dbReference>
<dbReference type="InterPro" id="IPR013249">
    <property type="entry name" value="RNA_pol_sigma70_r4_t2"/>
</dbReference>
<comment type="similarity">
    <text evidence="1">Belongs to the sigma-70 factor family. ECF subfamily.</text>
</comment>
<dbReference type="Gene3D" id="1.10.1740.10">
    <property type="match status" value="1"/>
</dbReference>
<keyword evidence="4" id="KW-0804">Transcription</keyword>
<dbReference type="PATRIC" id="fig|883114.3.peg.559"/>
<name>H3NMK3_9FIRM</name>
<dbReference type="Pfam" id="PF04542">
    <property type="entry name" value="Sigma70_r2"/>
    <property type="match status" value="1"/>
</dbReference>
<keyword evidence="2" id="KW-0805">Transcription regulation</keyword>
<dbReference type="AlphaFoldDB" id="H3NMK3"/>
<dbReference type="Pfam" id="PF08281">
    <property type="entry name" value="Sigma70_r4_2"/>
    <property type="match status" value="1"/>
</dbReference>
<evidence type="ECO:0000256" key="2">
    <source>
        <dbReference type="ARBA" id="ARBA00023015"/>
    </source>
</evidence>
<dbReference type="PANTHER" id="PTHR43133">
    <property type="entry name" value="RNA POLYMERASE ECF-TYPE SIGMA FACTO"/>
    <property type="match status" value="1"/>
</dbReference>
<dbReference type="EMBL" id="AGEI01000016">
    <property type="protein sequence ID" value="EHR34822.1"/>
    <property type="molecule type" value="Genomic_DNA"/>
</dbReference>
<keyword evidence="8" id="KW-1185">Reference proteome</keyword>
<dbReference type="STRING" id="883114.HMPREF9709_00564"/>
<dbReference type="InterPro" id="IPR007627">
    <property type="entry name" value="RNA_pol_sigma70_r2"/>
</dbReference>